<accession>A0ABU7QAC9</accession>
<dbReference type="InterPro" id="IPR036318">
    <property type="entry name" value="FAD-bd_PCMH-like_sf"/>
</dbReference>
<evidence type="ECO:0000256" key="3">
    <source>
        <dbReference type="ARBA" id="ARBA00022630"/>
    </source>
</evidence>
<dbReference type="PANTHER" id="PTHR42973:SF39">
    <property type="entry name" value="FAD-BINDING PCMH-TYPE DOMAIN-CONTAINING PROTEIN"/>
    <property type="match status" value="1"/>
</dbReference>
<keyword evidence="8" id="KW-1185">Reference proteome</keyword>
<dbReference type="InterPro" id="IPR016169">
    <property type="entry name" value="FAD-bd_PCMH_sub2"/>
</dbReference>
<dbReference type="InterPro" id="IPR016167">
    <property type="entry name" value="FAD-bd_PCMH_sub1"/>
</dbReference>
<dbReference type="EMBL" id="JAZBJO010000046">
    <property type="protein sequence ID" value="MEE4598356.1"/>
    <property type="molecule type" value="Genomic_DNA"/>
</dbReference>
<evidence type="ECO:0000256" key="5">
    <source>
        <dbReference type="ARBA" id="ARBA00023002"/>
    </source>
</evidence>
<dbReference type="SUPFAM" id="SSF56176">
    <property type="entry name" value="FAD-binding/transporter-associated domain-like"/>
    <property type="match status" value="1"/>
</dbReference>
<evidence type="ECO:0000256" key="2">
    <source>
        <dbReference type="ARBA" id="ARBA00005466"/>
    </source>
</evidence>
<dbReference type="InterPro" id="IPR016164">
    <property type="entry name" value="FAD-linked_Oxase-like_C"/>
</dbReference>
<keyword evidence="5" id="KW-0560">Oxidoreductase</keyword>
<name>A0ABU7QAC9_9ACTN</name>
<organism evidence="7 8">
    <name type="scientific">Streptomyces asiaticus subsp. ignotus</name>
    <dbReference type="NCBI Taxonomy" id="3098222"/>
    <lineage>
        <taxon>Bacteria</taxon>
        <taxon>Bacillati</taxon>
        <taxon>Actinomycetota</taxon>
        <taxon>Actinomycetes</taxon>
        <taxon>Kitasatosporales</taxon>
        <taxon>Streptomycetaceae</taxon>
        <taxon>Streptomyces</taxon>
        <taxon>Streptomyces violaceusniger group</taxon>
    </lineage>
</organism>
<gene>
    <name evidence="7" type="ORF">V2J94_42075</name>
</gene>
<dbReference type="InterPro" id="IPR006093">
    <property type="entry name" value="Oxy_OxRdtase_FAD_BS"/>
</dbReference>
<dbReference type="Gene3D" id="3.30.43.10">
    <property type="entry name" value="Uridine Diphospho-n-acetylenolpyruvylglucosamine Reductase, domain 2"/>
    <property type="match status" value="1"/>
</dbReference>
<dbReference type="SUPFAM" id="SSF55103">
    <property type="entry name" value="FAD-linked oxidases, C-terminal domain"/>
    <property type="match status" value="1"/>
</dbReference>
<comment type="caution">
    <text evidence="7">The sequence shown here is derived from an EMBL/GenBank/DDBJ whole genome shotgun (WGS) entry which is preliminary data.</text>
</comment>
<keyword evidence="3" id="KW-0285">Flavoprotein</keyword>
<dbReference type="InterPro" id="IPR012951">
    <property type="entry name" value="BBE"/>
</dbReference>
<dbReference type="RefSeq" id="WP_330815676.1">
    <property type="nucleotide sequence ID" value="NZ_JAZBJO010000046.1"/>
</dbReference>
<dbReference type="Gene3D" id="3.40.462.20">
    <property type="match status" value="1"/>
</dbReference>
<protein>
    <submittedName>
        <fullName evidence="7">FAD-binding oxidoreductase</fullName>
    </submittedName>
</protein>
<dbReference type="Pfam" id="PF08031">
    <property type="entry name" value="BBE"/>
    <property type="match status" value="1"/>
</dbReference>
<sequence>MQLIESLEPRLDAGALALPGTPEYERTCTLYSTTHQDRPQVVVRCRSEKDVIAAVRTAAEHGVTISPRGGGHNATGRALCDGIVLDFSEFRTVTVDPKRRLAQARPGATWSDYDTATQQYGLASPGGVISSTGVAGLTLGGGIGALRGLYGFACDNLNSVDIVLADGSLRTVNAVREPDLFWALHGGSGNFGVIVGFEFNVHPVTHMVSGILGFPLEDATSVLTRYAERADELPDDCTTEIMFVRDPAPGSTRKLLLIIPRFAGHIAEAESAIGLLRSLGTPVIDEIQEFTYLESQCFLDAMTPWGNRHHMRSQTLTGITEDVVAVLERVVREAPSFLSQIVLEDFHGAITRVAPDATPIGFRHARFNVMITAQWEDAADDEKNVRWTLDTREALAPFSAGGGYVNYMPRESTPDDLRQAYGDANFRRLQEVKAAYDPENLFRSNINIPPAQ</sequence>
<dbReference type="Proteomes" id="UP001354709">
    <property type="component" value="Unassembled WGS sequence"/>
</dbReference>
<evidence type="ECO:0000313" key="8">
    <source>
        <dbReference type="Proteomes" id="UP001354709"/>
    </source>
</evidence>
<dbReference type="InterPro" id="IPR006094">
    <property type="entry name" value="Oxid_FAD_bind_N"/>
</dbReference>
<proteinExistence type="inferred from homology"/>
<dbReference type="PANTHER" id="PTHR42973">
    <property type="entry name" value="BINDING OXIDOREDUCTASE, PUTATIVE (AFU_ORTHOLOGUE AFUA_1G17690)-RELATED"/>
    <property type="match status" value="1"/>
</dbReference>
<feature type="domain" description="FAD-binding PCMH-type" evidence="6">
    <location>
        <begin position="34"/>
        <end position="204"/>
    </location>
</feature>
<evidence type="ECO:0000256" key="1">
    <source>
        <dbReference type="ARBA" id="ARBA00001974"/>
    </source>
</evidence>
<keyword evidence="4" id="KW-0274">FAD</keyword>
<dbReference type="InterPro" id="IPR016166">
    <property type="entry name" value="FAD-bd_PCMH"/>
</dbReference>
<evidence type="ECO:0000256" key="4">
    <source>
        <dbReference type="ARBA" id="ARBA00022827"/>
    </source>
</evidence>
<dbReference type="Gene3D" id="3.30.465.10">
    <property type="match status" value="1"/>
</dbReference>
<evidence type="ECO:0000313" key="7">
    <source>
        <dbReference type="EMBL" id="MEE4598356.1"/>
    </source>
</evidence>
<dbReference type="InterPro" id="IPR050416">
    <property type="entry name" value="FAD-linked_Oxidoreductase"/>
</dbReference>
<dbReference type="Pfam" id="PF01565">
    <property type="entry name" value="FAD_binding_4"/>
    <property type="match status" value="1"/>
</dbReference>
<comment type="similarity">
    <text evidence="2">Belongs to the oxygen-dependent FAD-linked oxidoreductase family.</text>
</comment>
<dbReference type="PROSITE" id="PS51387">
    <property type="entry name" value="FAD_PCMH"/>
    <property type="match status" value="1"/>
</dbReference>
<comment type="cofactor">
    <cofactor evidence="1">
        <name>FAD</name>
        <dbReference type="ChEBI" id="CHEBI:57692"/>
    </cofactor>
</comment>
<dbReference type="PROSITE" id="PS00862">
    <property type="entry name" value="OX2_COVAL_FAD"/>
    <property type="match status" value="1"/>
</dbReference>
<evidence type="ECO:0000259" key="6">
    <source>
        <dbReference type="PROSITE" id="PS51387"/>
    </source>
</evidence>
<reference evidence="7 8" key="1">
    <citation type="submission" date="2023-11" db="EMBL/GenBank/DDBJ databases">
        <title>30 novel species of actinomycetes from the DSMZ collection.</title>
        <authorList>
            <person name="Nouioui I."/>
        </authorList>
    </citation>
    <scope>NUCLEOTIDE SEQUENCE [LARGE SCALE GENOMIC DNA]</scope>
    <source>
        <strain evidence="7 8">DSM 41524</strain>
    </source>
</reference>